<reference evidence="27" key="2">
    <citation type="submission" date="2025-09" db="UniProtKB">
        <authorList>
            <consortium name="Ensembl"/>
        </authorList>
    </citation>
    <scope>IDENTIFICATION</scope>
</reference>
<keyword evidence="9" id="KW-0703">Sarcoplasmic reticulum</keyword>
<dbReference type="InterPro" id="IPR015925">
    <property type="entry name" value="Ryanodine_IP3_receptor"/>
</dbReference>
<dbReference type="InterPro" id="IPR035762">
    <property type="entry name" value="SPRY3_RyR"/>
</dbReference>
<dbReference type="InterPro" id="IPR014821">
    <property type="entry name" value="Ins145_P3_rcpt"/>
</dbReference>
<evidence type="ECO:0000256" key="14">
    <source>
        <dbReference type="ARBA" id="ARBA00023286"/>
    </source>
</evidence>
<evidence type="ECO:0000256" key="3">
    <source>
        <dbReference type="ARBA" id="ARBA00022568"/>
    </source>
</evidence>
<dbReference type="Pfam" id="PF08709">
    <property type="entry name" value="Ins145_P3_rec"/>
    <property type="match status" value="1"/>
</dbReference>
<feature type="region of interest" description="Disordered" evidence="22">
    <location>
        <begin position="4229"/>
        <end position="4257"/>
    </location>
</feature>
<dbReference type="Ensembl" id="ENSOSUT00000017797.1">
    <property type="protein sequence ID" value="ENSOSUP00000017212.1"/>
    <property type="gene ID" value="ENSOSUG00000011445.1"/>
</dbReference>
<dbReference type="InterPro" id="IPR016024">
    <property type="entry name" value="ARM-type_fold"/>
</dbReference>
<keyword evidence="28" id="KW-1185">Reference proteome</keyword>
<dbReference type="InterPro" id="IPR002048">
    <property type="entry name" value="EF_hand_dom"/>
</dbReference>
<feature type="transmembrane region" description="Helical" evidence="23">
    <location>
        <begin position="4353"/>
        <end position="4375"/>
    </location>
</feature>
<dbReference type="FunFam" id="2.60.120.920:FF:000003">
    <property type="entry name" value="ryanodine receptor isoform X2"/>
    <property type="match status" value="1"/>
</dbReference>
<keyword evidence="12 23" id="KW-0472">Membrane</keyword>
<evidence type="ECO:0000256" key="11">
    <source>
        <dbReference type="ARBA" id="ARBA00023065"/>
    </source>
</evidence>
<dbReference type="SMART" id="SM00472">
    <property type="entry name" value="MIR"/>
    <property type="match status" value="3"/>
</dbReference>
<dbReference type="InterPro" id="IPR013320">
    <property type="entry name" value="ConA-like_dom_sf"/>
</dbReference>
<evidence type="ECO:0000259" key="26">
    <source>
        <dbReference type="PROSITE" id="PS50919"/>
    </source>
</evidence>
<dbReference type="GO" id="GO:0006941">
    <property type="term" value="P:striated muscle contraction"/>
    <property type="evidence" value="ECO:0007669"/>
    <property type="project" value="TreeGrafter"/>
</dbReference>
<dbReference type="Gene3D" id="2.80.10.50">
    <property type="match status" value="2"/>
</dbReference>
<dbReference type="InterPro" id="IPR048581">
    <property type="entry name" value="RYDR_Jsol"/>
</dbReference>
<comment type="similarity">
    <text evidence="17">Belongs to the ryanodine receptor (TC 1.A.3.1) family. RYR3 subfamily.</text>
</comment>
<evidence type="ECO:0000256" key="5">
    <source>
        <dbReference type="ARBA" id="ARBA00022692"/>
    </source>
</evidence>
<feature type="compositionally biased region" description="Basic and acidic residues" evidence="22">
    <location>
        <begin position="4229"/>
        <end position="4247"/>
    </location>
</feature>
<feature type="transmembrane region" description="Helical" evidence="23">
    <location>
        <begin position="4093"/>
        <end position="4109"/>
    </location>
</feature>
<evidence type="ECO:0000256" key="22">
    <source>
        <dbReference type="SAM" id="MobiDB-lite"/>
    </source>
</evidence>
<evidence type="ECO:0000256" key="17">
    <source>
        <dbReference type="ARBA" id="ARBA00061711"/>
    </source>
</evidence>
<evidence type="ECO:0000256" key="7">
    <source>
        <dbReference type="ARBA" id="ARBA00022837"/>
    </source>
</evidence>
<keyword evidence="5 23" id="KW-0812">Transmembrane</keyword>
<sequence length="4716" mass="536642">MAEGGEGGEDEIQFLRTDDEVVLQCVASIHKEQRKFCLAAEGLGNRLCFLEPTSEAKYVPPDLCICNFVLEQSLSVRALQEMLANTGDNFLMHAAQGGGHRTLLYGHAILLRHSFSEMYLTCLTSSRSQTDKLAFDVGLRENAAGEACWWTIHPASKQRSEGEKVRIGDDLILVSVSSERYLHLSMSNGSIQVDASFMQTLWNVHPTCSGSNITEGYLLGGHVVRFFHGHDELVVHFYTFPSLKKEIDWKYLALNEDEGLAMLDREKSDTTSTAFCFRELKEKQDSSLKRDMDGMGVPEIKYGDSICFVQHVASALWLTYKAQDAKSARLGPLKRKVILHQEGHMDDGLTLQRCQNEESQAARIIRNTTSLFSQFIRTLSPTALPVEEMAQTLQDLITYFQLPEEDLEHEDKQSKLRSLKNRQNLFKEEGMLALVLNCIDRLNDYNSAAHFAGIAREEHGTAWKEILNLLYKLLAALIRGNRNNCTQFSSNLDWLISKLDRLESSSGILEVLHCILIESPEALNIIAEEHIKSIISLLDKHGRNYKVLDVLCSLCVCNGVAVRANQNLICDNLLPRRDLLLQTRLINDVTSIRPNIFLGVAEGSAQYKKWYFELIIDHVDPFLTAEPTHLRVGWASTSGYAPYPGGGEGWGGNGVGDDLYSYGFDGLHLWSGRVPRAVASVNQHLLASDDVVSCCLDLGVPSISFRINGQPVQGMFENFSTEGFFFPVVSLSAGVKVRFLLGGRHGEFKFLPPAGYAPCYEALLPKEKMKLEPVKEYKRDSEGVRDLLGTTQFLSQASFIPCPIDTSQIALPFHLEKIRDKLAENIHELWGMNKIELGWTYGKIRDDNKRHHPCLVEFSKLPETEKNYNLQMSTETLKTLLALGCHIVHAHPAAEEDLKKVKLPKNYMMSNGYKPAPLDLSEVKLLPSQEFLVDKLAENAHNVWAKDRIKQGWTYGIQQDLKNKRNPRLVPYALLDERTKKSNRDSLREAVRTFAGYGYSVEPPDQEIVSIDKIRFFRVERSYAVKSGKWYFEFEAVTGGDMRVGWARPACRPDIELGADDQAFVFEGSKGQRWHQGSGFFGRSWQPGDVVGCMINLDDKSIIFTLNGELLITSKGSELAFADFGIESGFVPICALGLSQIGRMNLGMDASTFKYYTMCGLQEGFEPFAVNMNRDVAMWFSKRLPTFVNVPKNHPHVEIWRIDGTIESPPRLKVTHKTFGTQNSNSDMIYCRLSMPIEFRSSFNFGMSVENAPSDVFQKRLGLGLVNLFHALNNHWDFQSSSISIINMFSSSFQCFYSLRIFAGQDPSFVWVGWVTPDYHFYSENFDLNKNCTVTVTLGDERGRVHESVKRSNCYMVWGGDIIANSQRSGRSNVDLEIGCFVDLATGMLSFTANGKELGTCYQVEPNTKLFPATFVQPTSTNLVQFELGRLKNTMPLSAAIFKSEERNPVPQCPPRLDVQTITPVLWSRMPNSFLKVETERVSERHGWVVQCLEPLQMMALHIPEENRCVDILELCEQEDLMKFHYHTLKLYSSVSALGNTRVAYALCSHVDISQLFYTIDNQYLPGLLRSGFYDLLISIHLEHAKQAKLMMNNEFIIPVTDETRTIKLYPDETKKHGLPGVGLSTCLKPGFNFSTPCFIVTSEERQTSSPEIPLDTLKSKAISMLTEAVQCSGTHIRDPVGGQVAFQFVPVLKLIATLLIMGVFDDDDVKQVLLVIDPNVFGDHKEEREERTEKEEVTQVEEKAVEAGEKAIKETKAPAKGLLQTRLPESVKLQMCHLLNYFCDCELQHRVEAIVSFADRYVSKLQYNQKYRYNELMQALNMSAALTAKKTKEFRSPPQEQINMLLNFQLGEDCPCPEEIRDELYEFHDDLLIHCGIPLEEEEEEEEDSSLTGKLRSLMYKIKGPPKAEKAEPKEEEEKSPTTLKELISQTMVRWSQEDQIQDPELVRIMYTLLRRQYDSIGELLQALRKAYTISAASVKDTINLLAALGQIRSLLSVRMGKEEELLMINGLGDIMNNKVFYQHPNLMRVLGMHETVMDVMVNVLGGDKSQQIIFPKMVASCCRFLCYFCRISRQNQKAMFEHLSYLLENSSVGLAFPSMRGSTPLDVAAASVMDNNELALALEEPDLDKVVTYLAGCGLQSCPVLLAKGYPDIGWNPIEGERYLSFLRFAVFVNSESVEENASVVVKLLIRRPECFGPDLRGEGGNGLLAAMQEAIRISENPTRDLPSQALSGSSRMNEEEEEEEEIVHMGNAIMSFYSALIDLLGRCAPEMHLIQSGKGEAIRIRSILRSLVPTEDLVGIISIPLKLSTVNKDGTVNEPDMSANFCPDHKAPMVLFLDRVYGIKDQSFLLHLLEVGFLPDLRASASLDTVSLSTTEAALALNRYICSAVFPLLKRCAPLFSGTEHHASLVDSMLHTIYRLSKGRSLTKAQRDTIEECLLAICHHLRPSMLQQLLRRLVFDVPLLNEYCKMPLKLLTNHYEQCWKYYCLPSGMGSYGIAAEEELHLTEKLFWGIFDSLSHKKYDPELFRMALPCLSAIAGALPPDYLDTRIRSTLEKQTSVDPEGNFDPKPVSTANLVLPEKLEYIVSKYAEHSHDKWAFDKTNSGWKYGVSLDENMKTHPLIRPFKTLTEKEKEIYRWPARESLKTMLAMGWSLERTKEGGEAIIHQRENEKLRSISQSSQGNGYSPAPLDLSNVVLSRELQGMVEVMAENYHNIWAKKKKMELESKGGGSHPLLVPYDTLTAKEKSRDREKAQELFKFLQVNGIIISRGLNDMELDASSMEKRFAFKFLKKILKYVDSAQEFIAHLEAIVTSGKTEKSPHDQEIKFFAKVLLPLVDQYFTNHCLYFLSSPTKTLSSSGYASNKEKEMVASLFCKLAALVRHRISLFGKLLRKILIKTVMKSGSELVKAGLRAFFENAAEDLEKTSENLKLGKFTHSRTQIKGVSQNINYTTVALLPILTSIFEHISQYQFGIDLLLGDVQVSCYRILCSLYSLGTGKNIYVERQRPALGECLASLAAAIPVAFLEPSLNHYNPLSVFNTKSARERAILGMPDTVEEMCPEIPQLDGLIKEINDLAESGARYTEMPHVIEVILPMLCNYLSYWWERGTESVPQSTGPCCTMITSEHLSIILGNILKIINNNLGIDEASWMKRIAVYAQPIISKARPDLLKTHFIPTLEKLKKKAIKIVVEEEQLRADSKTDTQEAELLILDEFAVLCRDLYAFYPMLIRYVDNNRANWLKKPDADSDELFRMVAEVFILWCKSHNFKREEQNFVIQNEINNLAFLTGDTKSKMSKVRQDQERKKSKRRGDLYSIQTSLIVAALKKMLPIGLNMCTPGDQELISLAKTRYSHRDTDDEVKEHLRNNLHLQEKSDDPAVKWQLNLYKDILKSDEPTDPERNVERVQRISAALYHLEQVEQPLRSKKAVWHKLLSKQRKRAVVACFRMAPLYNLPRHRSINLFLHGYQNYWIETEEYSFEEKLVQDLAVKEEEEEETEKKQPDPLHQIILYFSRSALTETRFLIFLFFLNQFKSVSYSHFCSQTQEKEMEKQRTLYQQARLHDRGAAEMVLQMISASKGHTGPMVVETLKLGIAILNGGNTIVQQKMLDYLKEKKDAGFFQSLSGLMQSCSVLDLNAFERQNKAEGLGMVTEEGTREKVLQHDEFTRDLFRFLQLLCEGHNNDFQNYLRTQMGNTTTVNIIISTVDYLLRLQESISDFYWYYSGKDFIDESGQRNFSKALAVTKQIFNSLTEYIQGPCIGNQQSLAHSRLWDAVVGFLHVFANMQMKLSQDSSQIELLKELLDLLKDMVVMLLSLLEGNVVNGTIGKQMVDTLVESSSNVEMILKFFDMFLKLKDLTNSDAFKEHDPDGKGIISKKEFQKSMEAQKQYIQSEIEFLLSCAEADENDMFNYVDFVERFHEPAKDIGFNVAVLLTNLSEHMPNDSRLQSLLEPAESVLNYFEPYLGRIEIMGGAKKIERVYFEISESSRMQWEKPQVKESKRQFIFDVVNEGGEQEKMELFVNFCEDTIFEMQLASQISETDSSERPEDEEEAEPSFAMACVAVKKNVANFFKMVTVKNLRKQYRKVRKMTVKEMVKVFFSFFWILFVGMFQLFFTIVWGIFQILWSTVFGGGLVEGAKNIKVTKILGDMPDPTQFGIHDDVMEAEKTEGTEHGIRAELVHFVKGEKGETDIISDIFGIHTKKEGGSKHGHDAGLGDIAEMLGTDIHMEDGEKQDKAKEVQSEQLEEGKMKKKKRRHGQKIEKPEAVMANFFKALEIYQTKMLHYLARNFYNLRFLALFVAFAINFILLFYKVTEEPLDEVEEDSNLWNSFDEEEEEEGMVFFVLEESTGYMAPALRALAVIHTIISFVCVIGYYCLKVPLVVFKREKEIARKLEFDGLYITEQPSEDDIKGQWDRLVINTPSFSEQNALDFSPVEESEPEEASLVSWLSSIDTKYHIWKLGVVFTDNSFLYLAWYTTMSILGHYNNFFFAAHLLDIAMGFKTLRTILSSVTHNGKQLVLTVGLLAVVVYLYTVVAFNFFRKFYNKSEDEDEPDMKCDDMMTCYLFHMYVGVRAGGGIGDEIEDPAGDPYEMYRIVFDITFFFFVIVILLAIIQGLIIDAFGELRDQQEQVREDMETKCFICGIGNDYFDTTPHGFETHTLQEHNLANYLFFLMYLINKDETEHTGQESFVWKMYQERCWDFFPAGDCFRKQYEDQLG</sequence>
<dbReference type="InterPro" id="IPR011992">
    <property type="entry name" value="EF-hand-dom_pair"/>
</dbReference>
<evidence type="ECO:0000256" key="1">
    <source>
        <dbReference type="ARBA" id="ARBA00004326"/>
    </source>
</evidence>
<feature type="transmembrane region" description="Helical" evidence="23">
    <location>
        <begin position="4517"/>
        <end position="4538"/>
    </location>
</feature>
<dbReference type="GO" id="GO:0014808">
    <property type="term" value="P:release of sequestered calcium ion into cytosol by sarcoplasmic reticulum"/>
    <property type="evidence" value="ECO:0007669"/>
    <property type="project" value="TreeGrafter"/>
</dbReference>
<keyword evidence="8" id="KW-0112">Calmodulin-binding</keyword>
<dbReference type="GO" id="GO:0006874">
    <property type="term" value="P:intracellular calcium ion homeostasis"/>
    <property type="evidence" value="ECO:0007669"/>
    <property type="project" value="InterPro"/>
</dbReference>
<dbReference type="InterPro" id="IPR009460">
    <property type="entry name" value="Ryanrecept_TM4-6"/>
</dbReference>
<evidence type="ECO:0000259" key="25">
    <source>
        <dbReference type="PROSITE" id="PS50222"/>
    </source>
</evidence>
<dbReference type="GO" id="GO:0033017">
    <property type="term" value="C:sarcoplasmic reticulum membrane"/>
    <property type="evidence" value="ECO:0007669"/>
    <property type="project" value="UniProtKB-SubCell"/>
</dbReference>
<evidence type="ECO:0000256" key="15">
    <source>
        <dbReference type="ARBA" id="ARBA00023303"/>
    </source>
</evidence>
<feature type="domain" description="B30.2/SPRY" evidence="24">
    <location>
        <begin position="535"/>
        <end position="746"/>
    </location>
</feature>
<dbReference type="Pfam" id="PF00622">
    <property type="entry name" value="SPRY"/>
    <property type="match status" value="3"/>
</dbReference>
<dbReference type="InterPro" id="IPR000699">
    <property type="entry name" value="RIH_dom"/>
</dbReference>
<evidence type="ECO:0000256" key="4">
    <source>
        <dbReference type="ARBA" id="ARBA00022673"/>
    </source>
</evidence>
<comment type="subcellular location">
    <subcellularLocation>
        <location evidence="1">Sarcoplasmic reticulum membrane</location>
        <topology evidence="1">Multi-pass membrane protein</topology>
    </subcellularLocation>
</comment>
<dbReference type="FunFam" id="1.10.287.70:FF:000017">
    <property type="entry name" value="ryanodine receptor isoform X2"/>
    <property type="match status" value="1"/>
</dbReference>
<dbReference type="Pfam" id="PF08454">
    <property type="entry name" value="RIH_assoc"/>
    <property type="match status" value="1"/>
</dbReference>
<dbReference type="InterPro" id="IPR035761">
    <property type="entry name" value="SPRY1_RyR"/>
</dbReference>
<dbReference type="FunFam" id="1.10.238.10:FF:000040">
    <property type="entry name" value="Ryanodine receptor 2"/>
    <property type="match status" value="1"/>
</dbReference>
<dbReference type="InterPro" id="IPR016093">
    <property type="entry name" value="MIR_motif"/>
</dbReference>
<evidence type="ECO:0000256" key="9">
    <source>
        <dbReference type="ARBA" id="ARBA00022951"/>
    </source>
</evidence>
<dbReference type="GO" id="GO:0005790">
    <property type="term" value="C:smooth endoplasmic reticulum"/>
    <property type="evidence" value="ECO:0007669"/>
    <property type="project" value="TreeGrafter"/>
</dbReference>
<dbReference type="Gene3D" id="1.10.490.160">
    <property type="match status" value="2"/>
</dbReference>
<dbReference type="InterPro" id="IPR013662">
    <property type="entry name" value="RIH_assoc-dom"/>
</dbReference>
<dbReference type="InterPro" id="IPR036300">
    <property type="entry name" value="MIR_dom_sf"/>
</dbReference>
<keyword evidence="3" id="KW-0109">Calcium transport</keyword>
<evidence type="ECO:0000313" key="28">
    <source>
        <dbReference type="Proteomes" id="UP000694552"/>
    </source>
</evidence>
<dbReference type="GO" id="GO:0005509">
    <property type="term" value="F:calcium ion binding"/>
    <property type="evidence" value="ECO:0007669"/>
    <property type="project" value="InterPro"/>
</dbReference>
<dbReference type="CDD" id="cd12879">
    <property type="entry name" value="SPRY3_RyR"/>
    <property type="match status" value="1"/>
</dbReference>
<keyword evidence="10 23" id="KW-1133">Transmembrane helix</keyword>
<dbReference type="FunFam" id="2.80.10.50:FF:000006">
    <property type="entry name" value="Ryanodine receptor 2 (Cardiac)"/>
    <property type="match status" value="1"/>
</dbReference>
<dbReference type="SUPFAM" id="SSF48371">
    <property type="entry name" value="ARM repeat"/>
    <property type="match status" value="1"/>
</dbReference>
<keyword evidence="2" id="KW-0813">Transport</keyword>
<keyword evidence="14" id="KW-1071">Ligand-gated ion channel</keyword>
<dbReference type="Pfam" id="PF02815">
    <property type="entry name" value="MIR"/>
    <property type="match status" value="1"/>
</dbReference>
<feature type="transmembrane region" description="Helical" evidence="23">
    <location>
        <begin position="4289"/>
        <end position="4309"/>
    </location>
</feature>
<dbReference type="InterPro" id="IPR001870">
    <property type="entry name" value="B30.2/SPRY"/>
</dbReference>
<name>A0A8C8BD73_9STRI</name>
<dbReference type="SUPFAM" id="SSF82109">
    <property type="entry name" value="MIR domain"/>
    <property type="match status" value="1"/>
</dbReference>
<dbReference type="PRINTS" id="PR00795">
    <property type="entry name" value="RYANODINER"/>
</dbReference>
<organism evidence="27 28">
    <name type="scientific">Otus sunia</name>
    <name type="common">Oriental scops-owl</name>
    <dbReference type="NCBI Taxonomy" id="257818"/>
    <lineage>
        <taxon>Eukaryota</taxon>
        <taxon>Metazoa</taxon>
        <taxon>Chordata</taxon>
        <taxon>Craniata</taxon>
        <taxon>Vertebrata</taxon>
        <taxon>Euteleostomi</taxon>
        <taxon>Archelosauria</taxon>
        <taxon>Archosauria</taxon>
        <taxon>Dinosauria</taxon>
        <taxon>Saurischia</taxon>
        <taxon>Theropoda</taxon>
        <taxon>Coelurosauria</taxon>
        <taxon>Aves</taxon>
        <taxon>Neognathae</taxon>
        <taxon>Neoaves</taxon>
        <taxon>Telluraves</taxon>
        <taxon>Strigiformes</taxon>
        <taxon>Strigidae</taxon>
        <taxon>Otus</taxon>
    </lineage>
</organism>
<feature type="domain" description="MIR" evidence="26">
    <location>
        <begin position="100"/>
        <end position="155"/>
    </location>
</feature>
<evidence type="ECO:0000256" key="2">
    <source>
        <dbReference type="ARBA" id="ARBA00022448"/>
    </source>
</evidence>
<keyword evidence="13" id="KW-0675">Receptor</keyword>
<dbReference type="SMART" id="SM00449">
    <property type="entry name" value="SPRY"/>
    <property type="match status" value="3"/>
</dbReference>
<evidence type="ECO:0000256" key="21">
    <source>
        <dbReference type="ARBA" id="ARBA00076848"/>
    </source>
</evidence>
<dbReference type="GO" id="GO:0034704">
    <property type="term" value="C:calcium channel complex"/>
    <property type="evidence" value="ECO:0007669"/>
    <property type="project" value="TreeGrafter"/>
</dbReference>
<dbReference type="GO" id="GO:0042383">
    <property type="term" value="C:sarcolemma"/>
    <property type="evidence" value="ECO:0007669"/>
    <property type="project" value="TreeGrafter"/>
</dbReference>
<dbReference type="FunFam" id="1.25.10.30:FF:000002">
    <property type="entry name" value="ryanodine receptor isoform X2"/>
    <property type="match status" value="1"/>
</dbReference>
<accession>A0A8C8BD73</accession>
<dbReference type="Pfam" id="PF00520">
    <property type="entry name" value="Ion_trans"/>
    <property type="match status" value="1"/>
</dbReference>
<dbReference type="InterPro" id="IPR003032">
    <property type="entry name" value="Ryanodine_rcpt"/>
</dbReference>
<dbReference type="Pfam" id="PF06459">
    <property type="entry name" value="RR_TM4-6"/>
    <property type="match status" value="2"/>
</dbReference>
<dbReference type="Proteomes" id="UP000694552">
    <property type="component" value="Unplaced"/>
</dbReference>
<feature type="domain" description="EF-hand" evidence="25">
    <location>
        <begin position="3860"/>
        <end position="3888"/>
    </location>
</feature>
<dbReference type="InterPro" id="IPR005821">
    <property type="entry name" value="Ion_trans_dom"/>
</dbReference>
<evidence type="ECO:0000256" key="6">
    <source>
        <dbReference type="ARBA" id="ARBA00022737"/>
    </source>
</evidence>
<dbReference type="CDD" id="cd12878">
    <property type="entry name" value="SPRY2_RyR"/>
    <property type="match status" value="1"/>
</dbReference>
<dbReference type="SUPFAM" id="SSF100909">
    <property type="entry name" value="IP3 receptor type 1 binding core, domain 2"/>
    <property type="match status" value="2"/>
</dbReference>
<keyword evidence="6" id="KW-0677">Repeat</keyword>
<evidence type="ECO:0000256" key="13">
    <source>
        <dbReference type="ARBA" id="ARBA00023170"/>
    </source>
</evidence>
<evidence type="ECO:0000256" key="10">
    <source>
        <dbReference type="ARBA" id="ARBA00022989"/>
    </source>
</evidence>
<dbReference type="Gene3D" id="1.25.10.30">
    <property type="entry name" value="IP3 receptor type 1 binding core, RIH domain"/>
    <property type="match status" value="1"/>
</dbReference>
<dbReference type="Gene3D" id="6.20.350.10">
    <property type="match status" value="1"/>
</dbReference>
<dbReference type="FunFam" id="2.60.120.920:FF:000002">
    <property type="entry name" value="ryanodine receptor isoform X2"/>
    <property type="match status" value="1"/>
</dbReference>
<evidence type="ECO:0000256" key="16">
    <source>
        <dbReference type="ARBA" id="ARBA00036634"/>
    </source>
</evidence>
<dbReference type="Pfam" id="PF21119">
    <property type="entry name" value="RYDR_Jsol"/>
    <property type="match status" value="1"/>
</dbReference>
<evidence type="ECO:0000256" key="19">
    <source>
        <dbReference type="ARBA" id="ARBA00075278"/>
    </source>
</evidence>
<feature type="domain" description="MIR" evidence="26">
    <location>
        <begin position="162"/>
        <end position="207"/>
    </location>
</feature>
<keyword evidence="7" id="KW-0106">Calcium</keyword>
<evidence type="ECO:0000256" key="23">
    <source>
        <dbReference type="SAM" id="Phobius"/>
    </source>
</evidence>
<dbReference type="CDD" id="cd12877">
    <property type="entry name" value="SPRY1_RyR"/>
    <property type="match status" value="1"/>
</dbReference>
<evidence type="ECO:0000313" key="27">
    <source>
        <dbReference type="Ensembl" id="ENSOSUP00000017212.1"/>
    </source>
</evidence>
<dbReference type="InterPro" id="IPR003877">
    <property type="entry name" value="SPRY_dom"/>
</dbReference>
<dbReference type="PROSITE" id="PS50919">
    <property type="entry name" value="MIR"/>
    <property type="match status" value="2"/>
</dbReference>
<dbReference type="PANTHER" id="PTHR46399:SF9">
    <property type="entry name" value="RYANODINE RECEPTOR 3"/>
    <property type="match status" value="1"/>
</dbReference>
<dbReference type="FunFam" id="1.10.490.160:FF:000001">
    <property type="entry name" value="Ryanodine receptor 2 (Cardiac)"/>
    <property type="match status" value="1"/>
</dbReference>
<dbReference type="SUPFAM" id="SSF49899">
    <property type="entry name" value="Concanavalin A-like lectins/glucanases"/>
    <property type="match status" value="3"/>
</dbReference>
<dbReference type="GO" id="GO:0030018">
    <property type="term" value="C:Z disc"/>
    <property type="evidence" value="ECO:0007669"/>
    <property type="project" value="TreeGrafter"/>
</dbReference>
<evidence type="ECO:0000256" key="12">
    <source>
        <dbReference type="ARBA" id="ARBA00023136"/>
    </source>
</evidence>
<evidence type="ECO:0000256" key="8">
    <source>
        <dbReference type="ARBA" id="ARBA00022860"/>
    </source>
</evidence>
<dbReference type="InterPro" id="IPR043136">
    <property type="entry name" value="B30.2/SPRY_sf"/>
</dbReference>
<evidence type="ECO:0000256" key="18">
    <source>
        <dbReference type="ARBA" id="ARBA00071501"/>
    </source>
</evidence>
<dbReference type="GO" id="GO:0005516">
    <property type="term" value="F:calmodulin binding"/>
    <property type="evidence" value="ECO:0007669"/>
    <property type="project" value="UniProtKB-KW"/>
</dbReference>
<reference evidence="27" key="1">
    <citation type="submission" date="2025-08" db="UniProtKB">
        <authorList>
            <consortium name="Ensembl"/>
        </authorList>
    </citation>
    <scope>IDENTIFICATION</scope>
</reference>
<dbReference type="Pfam" id="PF02026">
    <property type="entry name" value="RyR"/>
    <property type="match status" value="4"/>
</dbReference>
<dbReference type="InterPro" id="IPR035910">
    <property type="entry name" value="RyR/IP3R_RIH_dom_sf"/>
</dbReference>
<keyword evidence="4" id="KW-0107">Calcium channel</keyword>
<keyword evidence="15" id="KW-0407">Ion channel</keyword>
<dbReference type="SUPFAM" id="SSF47473">
    <property type="entry name" value="EF-hand"/>
    <property type="match status" value="1"/>
</dbReference>
<evidence type="ECO:0000256" key="20">
    <source>
        <dbReference type="ARBA" id="ARBA00075875"/>
    </source>
</evidence>
<feature type="transmembrane region" description="Helical" evidence="23">
    <location>
        <begin position="4597"/>
        <end position="4620"/>
    </location>
</feature>
<dbReference type="Gene3D" id="1.10.287.70">
    <property type="match status" value="1"/>
</dbReference>
<keyword evidence="11" id="KW-0406">Ion transport</keyword>
<dbReference type="FunFam" id="2.60.120.920:FF:000024">
    <property type="entry name" value="Ryanodine receptor 3"/>
    <property type="match status" value="1"/>
</dbReference>
<dbReference type="PROSITE" id="PS50222">
    <property type="entry name" value="EF_HAND_2"/>
    <property type="match status" value="1"/>
</dbReference>
<dbReference type="PANTHER" id="PTHR46399">
    <property type="entry name" value="B30.2/SPRY DOMAIN-CONTAINING PROTEIN"/>
    <property type="match status" value="1"/>
</dbReference>
<dbReference type="Pfam" id="PF01365">
    <property type="entry name" value="RYDR_ITPR"/>
    <property type="match status" value="2"/>
</dbReference>
<dbReference type="Gene3D" id="1.10.238.10">
    <property type="entry name" value="EF-hand"/>
    <property type="match status" value="1"/>
</dbReference>
<protein>
    <recommendedName>
        <fullName evidence="18">Ryanodine receptor 3</fullName>
    </recommendedName>
    <alternativeName>
        <fullName evidence="20">Brain ryanodine receptor-calcium release channel</fullName>
    </alternativeName>
    <alternativeName>
        <fullName evidence="19">Brain-type ryanodine receptor</fullName>
    </alternativeName>
    <alternativeName>
        <fullName evidence="21">Type 3 ryanodine receptor</fullName>
    </alternativeName>
</protein>
<proteinExistence type="inferred from homology"/>
<dbReference type="InterPro" id="IPR035764">
    <property type="entry name" value="SPRY2_RyR"/>
</dbReference>
<comment type="catalytic activity">
    <reaction evidence="16">
        <text>Ca(2+)(in) = Ca(2+)(out)</text>
        <dbReference type="Rhea" id="RHEA:29671"/>
        <dbReference type="ChEBI" id="CHEBI:29108"/>
    </reaction>
</comment>
<evidence type="ECO:0000259" key="24">
    <source>
        <dbReference type="PROSITE" id="PS50188"/>
    </source>
</evidence>
<dbReference type="Gene3D" id="2.60.120.920">
    <property type="match status" value="3"/>
</dbReference>
<dbReference type="InterPro" id="IPR013333">
    <property type="entry name" value="Ryan_recept"/>
</dbReference>
<dbReference type="GO" id="GO:0005219">
    <property type="term" value="F:ryanodine-sensitive calcium-release channel activity"/>
    <property type="evidence" value="ECO:0007669"/>
    <property type="project" value="InterPro"/>
</dbReference>
<feature type="domain" description="B30.2/SPRY" evidence="24">
    <location>
        <begin position="1217"/>
        <end position="1433"/>
    </location>
</feature>
<feature type="domain" description="B30.2/SPRY" evidence="24">
    <location>
        <begin position="952"/>
        <end position="1151"/>
    </location>
</feature>
<dbReference type="PROSITE" id="PS50188">
    <property type="entry name" value="B302_SPRY"/>
    <property type="match status" value="3"/>
</dbReference>